<evidence type="ECO:0000313" key="4">
    <source>
        <dbReference type="Proteomes" id="UP000324705"/>
    </source>
</evidence>
<sequence length="82" mass="8849">MIVPMSRRVIIPSLILISVDLAIHSPSASHFRAADSQDCSHRAGWSLGAGFPGHLLAVRQKPGQEEGRLLTWKHGGREGGAR</sequence>
<gene>
    <name evidence="3" type="ORF">TRITD_5Av1G244260</name>
</gene>
<dbReference type="Gramene" id="TRITD5Av1G244260.1">
    <property type="protein sequence ID" value="TRITD5Av1G244260.1"/>
    <property type="gene ID" value="TRITD5Av1G244260"/>
</dbReference>
<name>A0A9R0U475_TRITD</name>
<proteinExistence type="predicted"/>
<evidence type="ECO:0000256" key="1">
    <source>
        <dbReference type="SAM" id="MobiDB-lite"/>
    </source>
</evidence>
<feature type="signal peptide" evidence="2">
    <location>
        <begin position="1"/>
        <end position="22"/>
    </location>
</feature>
<feature type="region of interest" description="Disordered" evidence="1">
    <location>
        <begin position="63"/>
        <end position="82"/>
    </location>
</feature>
<evidence type="ECO:0000256" key="2">
    <source>
        <dbReference type="SAM" id="SignalP"/>
    </source>
</evidence>
<feature type="chain" id="PRO_5040425548" description="Secreted protein" evidence="2">
    <location>
        <begin position="23"/>
        <end position="82"/>
    </location>
</feature>
<organism evidence="3 4">
    <name type="scientific">Triticum turgidum subsp. durum</name>
    <name type="common">Durum wheat</name>
    <name type="synonym">Triticum durum</name>
    <dbReference type="NCBI Taxonomy" id="4567"/>
    <lineage>
        <taxon>Eukaryota</taxon>
        <taxon>Viridiplantae</taxon>
        <taxon>Streptophyta</taxon>
        <taxon>Embryophyta</taxon>
        <taxon>Tracheophyta</taxon>
        <taxon>Spermatophyta</taxon>
        <taxon>Magnoliopsida</taxon>
        <taxon>Liliopsida</taxon>
        <taxon>Poales</taxon>
        <taxon>Poaceae</taxon>
        <taxon>BOP clade</taxon>
        <taxon>Pooideae</taxon>
        <taxon>Triticodae</taxon>
        <taxon>Triticeae</taxon>
        <taxon>Triticinae</taxon>
        <taxon>Triticum</taxon>
    </lineage>
</organism>
<evidence type="ECO:0000313" key="3">
    <source>
        <dbReference type="EMBL" id="VAI25048.1"/>
    </source>
</evidence>
<protein>
    <recommendedName>
        <fullName evidence="5">Secreted protein</fullName>
    </recommendedName>
</protein>
<dbReference type="EMBL" id="LT934119">
    <property type="protein sequence ID" value="VAI25048.1"/>
    <property type="molecule type" value="Genomic_DNA"/>
</dbReference>
<keyword evidence="4" id="KW-1185">Reference proteome</keyword>
<accession>A0A9R0U475</accession>
<keyword evidence="2" id="KW-0732">Signal</keyword>
<reference evidence="3 4" key="1">
    <citation type="submission" date="2017-09" db="EMBL/GenBank/DDBJ databases">
        <authorList>
            <consortium name="International Durum Wheat Genome Sequencing Consortium (IDWGSC)"/>
            <person name="Milanesi L."/>
        </authorList>
    </citation>
    <scope>NUCLEOTIDE SEQUENCE [LARGE SCALE GENOMIC DNA]</scope>
    <source>
        <strain evidence="4">cv. Svevo</strain>
    </source>
</reference>
<evidence type="ECO:0008006" key="5">
    <source>
        <dbReference type="Google" id="ProtNLM"/>
    </source>
</evidence>
<dbReference type="AlphaFoldDB" id="A0A9R0U475"/>
<dbReference type="Proteomes" id="UP000324705">
    <property type="component" value="Chromosome 5A"/>
</dbReference>